<reference evidence="2" key="1">
    <citation type="journal article" date="2014" name="Int. J. Syst. Evol. Microbiol.">
        <title>Complete genome sequence of Corynebacterium casei LMG S-19264T (=DSM 44701T), isolated from a smear-ripened cheese.</title>
        <authorList>
            <consortium name="US DOE Joint Genome Institute (JGI-PGF)"/>
            <person name="Walter F."/>
            <person name="Albersmeier A."/>
            <person name="Kalinowski J."/>
            <person name="Ruckert C."/>
        </authorList>
    </citation>
    <scope>NUCLEOTIDE SEQUENCE</scope>
    <source>
        <strain evidence="2">CGMCC 4.7299</strain>
    </source>
</reference>
<proteinExistence type="predicted"/>
<evidence type="ECO:0000313" key="3">
    <source>
        <dbReference type="Proteomes" id="UP000656042"/>
    </source>
</evidence>
<dbReference type="InterPro" id="IPR010982">
    <property type="entry name" value="Lambda_DNA-bd_dom_sf"/>
</dbReference>
<gene>
    <name evidence="2" type="ORF">GCM10012284_53290</name>
</gene>
<keyword evidence="3" id="KW-1185">Reference proteome</keyword>
<dbReference type="Pfam" id="PF13560">
    <property type="entry name" value="HTH_31"/>
    <property type="match status" value="1"/>
</dbReference>
<dbReference type="Proteomes" id="UP000656042">
    <property type="component" value="Unassembled WGS sequence"/>
</dbReference>
<evidence type="ECO:0000259" key="1">
    <source>
        <dbReference type="PROSITE" id="PS50943"/>
    </source>
</evidence>
<dbReference type="Gene3D" id="1.25.40.10">
    <property type="entry name" value="Tetratricopeptide repeat domain"/>
    <property type="match status" value="1"/>
</dbReference>
<dbReference type="GO" id="GO:0003677">
    <property type="term" value="F:DNA binding"/>
    <property type="evidence" value="ECO:0007669"/>
    <property type="project" value="InterPro"/>
</dbReference>
<dbReference type="AlphaFoldDB" id="A0A8J3C5D7"/>
<sequence length="449" mass="49344">MTEPARHFGRTLRHLRIDRGLSLRELAAAANISKSKLQMLETQDGRNVDEQDATRLDQILRSGVTLGAAAQRDRTAMLPRLAPARAHGPNRYTDLAVSLLHAGIEPRGVSAVDRRTFLQGASASVAIPAALALEATRHGLGIALSDRLDNNTDDWEEIVQEHGYGYMSTPPEQLVESLAVDMVALQYALPPGDTGAARDLRRIAALMATLMAMTLANLGHLNEARRWWRTSRKLADASTDIRTIAWVRGREIVRGLYENRPIGAVLSLVDAFETRFPDAPREALPELIGSKAQALALAGRADEANASVVLLGELYSELPHSMTSDGLTTFSWPEHRLRFAESFVYSFGGDYVRADEAQRTAIALYPETHTRGPAQIELQRALCLARMGDTTQALRHAEQTLTALPPADRIRPIVDLGQRVLSSIAPAEHERPEALAYRDLLRTTTQIEA</sequence>
<dbReference type="InterPro" id="IPR011990">
    <property type="entry name" value="TPR-like_helical_dom_sf"/>
</dbReference>
<dbReference type="SUPFAM" id="SSF47413">
    <property type="entry name" value="lambda repressor-like DNA-binding domains"/>
    <property type="match status" value="1"/>
</dbReference>
<dbReference type="EMBL" id="BMMX01000037">
    <property type="protein sequence ID" value="GGL11898.1"/>
    <property type="molecule type" value="Genomic_DNA"/>
</dbReference>
<feature type="domain" description="HTH cro/C1-type" evidence="1">
    <location>
        <begin position="12"/>
        <end position="42"/>
    </location>
</feature>
<accession>A0A8J3C5D7</accession>
<evidence type="ECO:0000313" key="2">
    <source>
        <dbReference type="EMBL" id="GGL11898.1"/>
    </source>
</evidence>
<dbReference type="SMART" id="SM00530">
    <property type="entry name" value="HTH_XRE"/>
    <property type="match status" value="1"/>
</dbReference>
<protein>
    <recommendedName>
        <fullName evidence="1">HTH cro/C1-type domain-containing protein</fullName>
    </recommendedName>
</protein>
<comment type="caution">
    <text evidence="2">The sequence shown here is derived from an EMBL/GenBank/DDBJ whole genome shotgun (WGS) entry which is preliminary data.</text>
</comment>
<dbReference type="CDD" id="cd00093">
    <property type="entry name" value="HTH_XRE"/>
    <property type="match status" value="1"/>
</dbReference>
<dbReference type="Gene3D" id="1.10.260.40">
    <property type="entry name" value="lambda repressor-like DNA-binding domains"/>
    <property type="match status" value="1"/>
</dbReference>
<dbReference type="InterPro" id="IPR001387">
    <property type="entry name" value="Cro/C1-type_HTH"/>
</dbReference>
<name>A0A8J3C5D7_9ACTN</name>
<dbReference type="SUPFAM" id="SSF48452">
    <property type="entry name" value="TPR-like"/>
    <property type="match status" value="1"/>
</dbReference>
<dbReference type="PROSITE" id="PS50943">
    <property type="entry name" value="HTH_CROC1"/>
    <property type="match status" value="1"/>
</dbReference>
<organism evidence="2 3">
    <name type="scientific">Mangrovihabitans endophyticus</name>
    <dbReference type="NCBI Taxonomy" id="1751298"/>
    <lineage>
        <taxon>Bacteria</taxon>
        <taxon>Bacillati</taxon>
        <taxon>Actinomycetota</taxon>
        <taxon>Actinomycetes</taxon>
        <taxon>Micromonosporales</taxon>
        <taxon>Micromonosporaceae</taxon>
        <taxon>Mangrovihabitans</taxon>
    </lineage>
</organism>
<reference evidence="2" key="2">
    <citation type="submission" date="2020-09" db="EMBL/GenBank/DDBJ databases">
        <authorList>
            <person name="Sun Q."/>
            <person name="Zhou Y."/>
        </authorList>
    </citation>
    <scope>NUCLEOTIDE SEQUENCE</scope>
    <source>
        <strain evidence="2">CGMCC 4.7299</strain>
    </source>
</reference>